<dbReference type="EMBL" id="BOOH01000042">
    <property type="protein sequence ID" value="GIH78720.1"/>
    <property type="molecule type" value="Genomic_DNA"/>
</dbReference>
<evidence type="ECO:0000313" key="1">
    <source>
        <dbReference type="EMBL" id="GIH78720.1"/>
    </source>
</evidence>
<accession>A0A8J3RPC2</accession>
<organism evidence="1 2">
    <name type="scientific">Planobispora longispora</name>
    <dbReference type="NCBI Taxonomy" id="28887"/>
    <lineage>
        <taxon>Bacteria</taxon>
        <taxon>Bacillati</taxon>
        <taxon>Actinomycetota</taxon>
        <taxon>Actinomycetes</taxon>
        <taxon>Streptosporangiales</taxon>
        <taxon>Streptosporangiaceae</taxon>
        <taxon>Planobispora</taxon>
    </lineage>
</organism>
<comment type="caution">
    <text evidence="1">The sequence shown here is derived from an EMBL/GenBank/DDBJ whole genome shotgun (WGS) entry which is preliminary data.</text>
</comment>
<sequence length="194" mass="20844">MSGARAVSRPLVPGLVAENPADRGFLDVVIYRQLRELAAESPHAVDVEATRVVVCDRAHVVAALEELAADCHLIFARRGGRERGRADGLRYHSHYLVPVVGLGDTEGWPLADPAVWAGLTGSDPARLPARPGDVERIADPREALAATVPRRGKPAGDYFHYIGRTIDLAVLAQVPGYAGWVAETRNALKGLGYL</sequence>
<protein>
    <submittedName>
        <fullName evidence="1">Uncharacterized protein</fullName>
    </submittedName>
</protein>
<name>A0A8J3RPC2_9ACTN</name>
<dbReference type="AlphaFoldDB" id="A0A8J3RPC2"/>
<evidence type="ECO:0000313" key="2">
    <source>
        <dbReference type="Proteomes" id="UP000616724"/>
    </source>
</evidence>
<gene>
    <name evidence="1" type="ORF">Plo01_51490</name>
</gene>
<dbReference type="RefSeq" id="WP_203893210.1">
    <property type="nucleotide sequence ID" value="NZ_BOOH01000042.1"/>
</dbReference>
<proteinExistence type="predicted"/>
<dbReference type="Proteomes" id="UP000616724">
    <property type="component" value="Unassembled WGS sequence"/>
</dbReference>
<keyword evidence="2" id="KW-1185">Reference proteome</keyword>
<reference evidence="1 2" key="1">
    <citation type="submission" date="2021-01" db="EMBL/GenBank/DDBJ databases">
        <title>Whole genome shotgun sequence of Planobispora longispora NBRC 13918.</title>
        <authorList>
            <person name="Komaki H."/>
            <person name="Tamura T."/>
        </authorList>
    </citation>
    <scope>NUCLEOTIDE SEQUENCE [LARGE SCALE GENOMIC DNA]</scope>
    <source>
        <strain evidence="1 2">NBRC 13918</strain>
    </source>
</reference>